<accession>A0A9J6CLQ9</accession>
<feature type="domain" description="BTB" evidence="1">
    <location>
        <begin position="142"/>
        <end position="210"/>
    </location>
</feature>
<name>A0A9J6CLQ9_POLVA</name>
<dbReference type="Pfam" id="PF00651">
    <property type="entry name" value="BTB"/>
    <property type="match status" value="1"/>
</dbReference>
<dbReference type="Gene3D" id="1.25.40.420">
    <property type="match status" value="1"/>
</dbReference>
<dbReference type="InterPro" id="IPR011333">
    <property type="entry name" value="SKP1/BTB/POZ_sf"/>
</dbReference>
<organism evidence="2 3">
    <name type="scientific">Polypedilum vanderplanki</name>
    <name type="common">Sleeping chironomid midge</name>
    <dbReference type="NCBI Taxonomy" id="319348"/>
    <lineage>
        <taxon>Eukaryota</taxon>
        <taxon>Metazoa</taxon>
        <taxon>Ecdysozoa</taxon>
        <taxon>Arthropoda</taxon>
        <taxon>Hexapoda</taxon>
        <taxon>Insecta</taxon>
        <taxon>Pterygota</taxon>
        <taxon>Neoptera</taxon>
        <taxon>Endopterygota</taxon>
        <taxon>Diptera</taxon>
        <taxon>Nematocera</taxon>
        <taxon>Chironomoidea</taxon>
        <taxon>Chironomidae</taxon>
        <taxon>Chironominae</taxon>
        <taxon>Polypedilum</taxon>
        <taxon>Polypedilum</taxon>
    </lineage>
</organism>
<dbReference type="SUPFAM" id="SSF54695">
    <property type="entry name" value="POZ domain"/>
    <property type="match status" value="1"/>
</dbReference>
<keyword evidence="3" id="KW-1185">Reference proteome</keyword>
<dbReference type="PROSITE" id="PS50097">
    <property type="entry name" value="BTB"/>
    <property type="match status" value="1"/>
</dbReference>
<dbReference type="Proteomes" id="UP001107558">
    <property type="component" value="Chromosome 1"/>
</dbReference>
<dbReference type="EMBL" id="JADBJN010000001">
    <property type="protein sequence ID" value="KAG5682888.1"/>
    <property type="molecule type" value="Genomic_DNA"/>
</dbReference>
<dbReference type="OrthoDB" id="7786319at2759"/>
<protein>
    <recommendedName>
        <fullName evidence="1">BTB domain-containing protein</fullName>
    </recommendedName>
</protein>
<dbReference type="CDD" id="cd18186">
    <property type="entry name" value="BTB_POZ_ZBTB_KLHL-like"/>
    <property type="match status" value="1"/>
</dbReference>
<dbReference type="PANTHER" id="PTHR24413">
    <property type="entry name" value="SPECKLE-TYPE POZ PROTEIN"/>
    <property type="match status" value="1"/>
</dbReference>
<proteinExistence type="predicted"/>
<evidence type="ECO:0000313" key="2">
    <source>
        <dbReference type="EMBL" id="KAG5682888.1"/>
    </source>
</evidence>
<evidence type="ECO:0000259" key="1">
    <source>
        <dbReference type="PROSITE" id="PS50097"/>
    </source>
</evidence>
<dbReference type="AlphaFoldDB" id="A0A9J6CLQ9"/>
<dbReference type="CDD" id="cd14733">
    <property type="entry name" value="BACK"/>
    <property type="match status" value="1"/>
</dbReference>
<dbReference type="SMART" id="SM00225">
    <property type="entry name" value="BTB"/>
    <property type="match status" value="1"/>
</dbReference>
<comment type="caution">
    <text evidence="2">The sequence shown here is derived from an EMBL/GenBank/DDBJ whole genome shotgun (WGS) entry which is preliminary data.</text>
</comment>
<evidence type="ECO:0000313" key="3">
    <source>
        <dbReference type="Proteomes" id="UP001107558"/>
    </source>
</evidence>
<reference evidence="2" key="1">
    <citation type="submission" date="2021-03" db="EMBL/GenBank/DDBJ databases">
        <title>Chromosome level genome of the anhydrobiotic midge Polypedilum vanderplanki.</title>
        <authorList>
            <person name="Yoshida Y."/>
            <person name="Kikawada T."/>
            <person name="Gusev O."/>
        </authorList>
    </citation>
    <scope>NUCLEOTIDE SEQUENCE</scope>
    <source>
        <strain evidence="2">NIAS01</strain>
        <tissue evidence="2">Whole body or cell culture</tissue>
    </source>
</reference>
<sequence length="311" mass="36417">MDIINSWKRTISLNFENVILPLAALPKPSKFSKVFIMTIGLENIKMSIDGYFYQKDRCFNCMNIKLSYIDNPRYHVDKIIIKNKGFVKIENGTETIWEYNYTFYFPTNPYFLHLDIFGKIISEKRFPLTNQFAGFYLKDLLSDIKIISRDEISFPAHRLILSNYSTVFNKMFISDMIEAKSIQIKIEDADGDAIKEFLRFIYLGEVEDKKQLPQLFYLAEKYDLSALKSFCTDLSLKHINYDNVLALIVLADGCNENLMFYNCVKYIEAHFEEIKNSEEWKLLNNSIMTKIMNNIAAIEIIFDKESIVKAK</sequence>
<dbReference type="InterPro" id="IPR000210">
    <property type="entry name" value="BTB/POZ_dom"/>
</dbReference>
<gene>
    <name evidence="2" type="ORF">PVAND_012206</name>
</gene>
<dbReference type="Gene3D" id="3.30.710.10">
    <property type="entry name" value="Potassium Channel Kv1.1, Chain A"/>
    <property type="match status" value="1"/>
</dbReference>